<sequence>MSKLVYALVGIIADLREEVKKAKFNLKPGAIITQTYPILSVDFNLSVANTNPVSSPVGDIANGFQRYITPFKEVIVAAAVILKKVDAASATNFQFFIGEPGKQFTNNHSTANALEVRGTVASVINNKGELSSSYVIYNFGMGTANFGSLSKYSFSMAGPVSSGTIVFYSRI</sequence>
<proteinExistence type="predicted"/>
<accession>A0A2V0RKQ8</accession>
<dbReference type="AlphaFoldDB" id="A0A2V0RKQ8"/>
<protein>
    <submittedName>
        <fullName evidence="1">Uncharacterized protein</fullName>
    </submittedName>
</protein>
<organism evidence="1">
    <name type="scientific">viral metagenome</name>
    <dbReference type="NCBI Taxonomy" id="1070528"/>
    <lineage>
        <taxon>unclassified sequences</taxon>
        <taxon>metagenomes</taxon>
        <taxon>organismal metagenomes</taxon>
    </lineage>
</organism>
<dbReference type="EMBL" id="BDQA01000714">
    <property type="protein sequence ID" value="GBH22162.1"/>
    <property type="molecule type" value="Genomic_RNA"/>
</dbReference>
<name>A0A2V0RKQ8_9ZZZZ</name>
<comment type="caution">
    <text evidence="1">The sequence shown here is derived from an EMBL/GenBank/DDBJ whole genome shotgun (WGS) entry which is preliminary data.</text>
</comment>
<evidence type="ECO:0000313" key="1">
    <source>
        <dbReference type="EMBL" id="GBH22162.1"/>
    </source>
</evidence>
<reference evidence="1" key="1">
    <citation type="submission" date="2017-04" db="EMBL/GenBank/DDBJ databases">
        <title>Unveiling RNA virosphere associated with marine microorganisms.</title>
        <authorList>
            <person name="Urayama S."/>
            <person name="Takaki Y."/>
            <person name="Nishi S."/>
            <person name="Yoshida Y."/>
            <person name="Deguchi S."/>
            <person name="Takai K."/>
            <person name="Nunoura T."/>
        </authorList>
    </citation>
    <scope>NUCLEOTIDE SEQUENCE</scope>
</reference>